<dbReference type="InterPro" id="IPR006311">
    <property type="entry name" value="TAT_signal"/>
</dbReference>
<protein>
    <submittedName>
        <fullName evidence="3">Bug family tripartite tricarboxylate transporter substrate binding protein</fullName>
    </submittedName>
</protein>
<evidence type="ECO:0000256" key="1">
    <source>
        <dbReference type="ARBA" id="ARBA00006987"/>
    </source>
</evidence>
<organism evidence="3 4">
    <name type="scientific">Pseudaquabacterium rugosum</name>
    <dbReference type="NCBI Taxonomy" id="2984194"/>
    <lineage>
        <taxon>Bacteria</taxon>
        <taxon>Pseudomonadati</taxon>
        <taxon>Pseudomonadota</taxon>
        <taxon>Betaproteobacteria</taxon>
        <taxon>Burkholderiales</taxon>
        <taxon>Sphaerotilaceae</taxon>
        <taxon>Pseudaquabacterium</taxon>
    </lineage>
</organism>
<dbReference type="Gene3D" id="3.40.190.10">
    <property type="entry name" value="Periplasmic binding protein-like II"/>
    <property type="match status" value="1"/>
</dbReference>
<dbReference type="PROSITE" id="PS51318">
    <property type="entry name" value="TAT"/>
    <property type="match status" value="1"/>
</dbReference>
<dbReference type="InterPro" id="IPR005064">
    <property type="entry name" value="BUG"/>
</dbReference>
<dbReference type="Pfam" id="PF03401">
    <property type="entry name" value="TctC"/>
    <property type="match status" value="1"/>
</dbReference>
<proteinExistence type="inferred from homology"/>
<dbReference type="PIRSF" id="PIRSF017082">
    <property type="entry name" value="YflP"/>
    <property type="match status" value="1"/>
</dbReference>
<gene>
    <name evidence="3" type="ORF">AACH11_16080</name>
</gene>
<dbReference type="EMBL" id="JBBUTF010000014">
    <property type="protein sequence ID" value="MEK8027482.1"/>
    <property type="molecule type" value="Genomic_DNA"/>
</dbReference>
<dbReference type="InterPro" id="IPR042100">
    <property type="entry name" value="Bug_dom1"/>
</dbReference>
<keyword evidence="2" id="KW-0732">Signal</keyword>
<comment type="caution">
    <text evidence="3">The sequence shown here is derived from an EMBL/GenBank/DDBJ whole genome shotgun (WGS) entry which is preliminary data.</text>
</comment>
<dbReference type="SUPFAM" id="SSF53850">
    <property type="entry name" value="Periplasmic binding protein-like II"/>
    <property type="match status" value="1"/>
</dbReference>
<evidence type="ECO:0000313" key="3">
    <source>
        <dbReference type="EMBL" id="MEK8027482.1"/>
    </source>
</evidence>
<comment type="similarity">
    <text evidence="1">Belongs to the UPF0065 (bug) family.</text>
</comment>
<dbReference type="RefSeq" id="WP_341375257.1">
    <property type="nucleotide sequence ID" value="NZ_JBBUTF010000014.1"/>
</dbReference>
<reference evidence="3 4" key="1">
    <citation type="submission" date="2024-04" db="EMBL/GenBank/DDBJ databases">
        <title>Novel species of the genus Ideonella isolated from streams.</title>
        <authorList>
            <person name="Lu H."/>
        </authorList>
    </citation>
    <scope>NUCLEOTIDE SEQUENCE [LARGE SCALE GENOMIC DNA]</scope>
    <source>
        <strain evidence="3 4">BYS139W</strain>
    </source>
</reference>
<dbReference type="Proteomes" id="UP001368500">
    <property type="component" value="Unassembled WGS sequence"/>
</dbReference>
<dbReference type="PANTHER" id="PTHR42928:SF5">
    <property type="entry name" value="BLR1237 PROTEIN"/>
    <property type="match status" value="1"/>
</dbReference>
<name>A0ABU9BEW2_9BURK</name>
<evidence type="ECO:0000256" key="2">
    <source>
        <dbReference type="SAM" id="SignalP"/>
    </source>
</evidence>
<feature type="signal peptide" evidence="2">
    <location>
        <begin position="1"/>
        <end position="41"/>
    </location>
</feature>
<evidence type="ECO:0000313" key="4">
    <source>
        <dbReference type="Proteomes" id="UP001368500"/>
    </source>
</evidence>
<sequence>MTIHALTSPSTARAATGRRRLLAAGATLALAALQALAPAHAEGQPYRLLVGFPAGGGSDAIARVLADKLKDELGAPVLVENKPGAGGQLAAQALKTAPADGHTLFLTHDHTVSILPLVVRTPGFDTARDFVPVAGIATFVNALAVAPGTPAKSVGDWVQWVKGPGGGKGAVGIPAPASVPEFLVKVLAQKYGLDLVAAPYRGSAPLMADMMGNQVGAGIASIPDFIEHHRQGKLRVVAVLGPGRQPALPEVPTLGELGLAGFEETPFYGVYAPAGTPAPQLATLGQALAKVVAQPEVRERLTAMGLNVGWQSGTQLGQRERAYAAGWARIIKASGFQPQ</sequence>
<keyword evidence="4" id="KW-1185">Reference proteome</keyword>
<dbReference type="CDD" id="cd13579">
    <property type="entry name" value="PBP2_Bug_NagM"/>
    <property type="match status" value="1"/>
</dbReference>
<feature type="chain" id="PRO_5045923383" evidence="2">
    <location>
        <begin position="42"/>
        <end position="339"/>
    </location>
</feature>
<dbReference type="PANTHER" id="PTHR42928">
    <property type="entry name" value="TRICARBOXYLATE-BINDING PROTEIN"/>
    <property type="match status" value="1"/>
</dbReference>
<accession>A0ABU9BEW2</accession>
<dbReference type="Gene3D" id="3.40.190.150">
    <property type="entry name" value="Bordetella uptake gene, domain 1"/>
    <property type="match status" value="1"/>
</dbReference>